<feature type="compositionally biased region" description="Polar residues" evidence="1">
    <location>
        <begin position="49"/>
        <end position="62"/>
    </location>
</feature>
<evidence type="ECO:0000313" key="3">
    <source>
        <dbReference type="Proteomes" id="UP001523369"/>
    </source>
</evidence>
<organism evidence="2 3">
    <name type="scientific">Paractinoplanes aksuensis</name>
    <dbReference type="NCBI Taxonomy" id="2939490"/>
    <lineage>
        <taxon>Bacteria</taxon>
        <taxon>Bacillati</taxon>
        <taxon>Actinomycetota</taxon>
        <taxon>Actinomycetes</taxon>
        <taxon>Micromonosporales</taxon>
        <taxon>Micromonosporaceae</taxon>
        <taxon>Paractinoplanes</taxon>
    </lineage>
</organism>
<dbReference type="Proteomes" id="UP001523369">
    <property type="component" value="Unassembled WGS sequence"/>
</dbReference>
<name>A0ABT1DVQ2_9ACTN</name>
<sequence>MTNSSPSADPATIPGGFSHDPRPASTTHPEAPAPTALFLAAPSADDKQPTTPASDSGETTMRTLRDPFAVNRSK</sequence>
<keyword evidence="3" id="KW-1185">Reference proteome</keyword>
<comment type="caution">
    <text evidence="2">The sequence shown here is derived from an EMBL/GenBank/DDBJ whole genome shotgun (WGS) entry which is preliminary data.</text>
</comment>
<reference evidence="2 3" key="1">
    <citation type="submission" date="2022-06" db="EMBL/GenBank/DDBJ databases">
        <title>New Species of the Genus Actinoplanes, ActinopZanes ferrugineus.</title>
        <authorList>
            <person name="Ding P."/>
        </authorList>
    </citation>
    <scope>NUCLEOTIDE SEQUENCE [LARGE SCALE GENOMIC DNA]</scope>
    <source>
        <strain evidence="2 3">TRM88003</strain>
    </source>
</reference>
<proteinExistence type="predicted"/>
<evidence type="ECO:0000256" key="1">
    <source>
        <dbReference type="SAM" id="MobiDB-lite"/>
    </source>
</evidence>
<protein>
    <submittedName>
        <fullName evidence="2">Uncharacterized protein</fullName>
    </submittedName>
</protein>
<feature type="region of interest" description="Disordered" evidence="1">
    <location>
        <begin position="1"/>
        <end position="74"/>
    </location>
</feature>
<dbReference type="RefSeq" id="WP_253239811.1">
    <property type="nucleotide sequence ID" value="NZ_JAMYJR010000027.1"/>
</dbReference>
<gene>
    <name evidence="2" type="ORF">M1L60_24345</name>
</gene>
<accession>A0ABT1DVQ2</accession>
<dbReference type="EMBL" id="JAMYJR010000027">
    <property type="protein sequence ID" value="MCO8273731.1"/>
    <property type="molecule type" value="Genomic_DNA"/>
</dbReference>
<evidence type="ECO:0000313" key="2">
    <source>
        <dbReference type="EMBL" id="MCO8273731.1"/>
    </source>
</evidence>
<feature type="compositionally biased region" description="Low complexity" evidence="1">
    <location>
        <begin position="29"/>
        <end position="43"/>
    </location>
</feature>